<dbReference type="InterPro" id="IPR051678">
    <property type="entry name" value="AGP_Transferase"/>
</dbReference>
<dbReference type="RefSeq" id="WP_182849141.1">
    <property type="nucleotide sequence ID" value="NZ_BAAALP010000047.1"/>
</dbReference>
<dbReference type="Gene3D" id="3.90.1200.10">
    <property type="match status" value="1"/>
</dbReference>
<protein>
    <submittedName>
        <fullName evidence="2">Aminoglycoside phosphotransferase (APT) family kinase protein</fullName>
    </submittedName>
</protein>
<name>A0A7W3LZP0_ACTNM</name>
<evidence type="ECO:0000313" key="3">
    <source>
        <dbReference type="Proteomes" id="UP000572680"/>
    </source>
</evidence>
<accession>A0A7W3LZP0</accession>
<dbReference type="GO" id="GO:0016301">
    <property type="term" value="F:kinase activity"/>
    <property type="evidence" value="ECO:0007669"/>
    <property type="project" value="UniProtKB-KW"/>
</dbReference>
<organism evidence="2 3">
    <name type="scientific">Actinomadura namibiensis</name>
    <dbReference type="NCBI Taxonomy" id="182080"/>
    <lineage>
        <taxon>Bacteria</taxon>
        <taxon>Bacillati</taxon>
        <taxon>Actinomycetota</taxon>
        <taxon>Actinomycetes</taxon>
        <taxon>Streptosporangiales</taxon>
        <taxon>Thermomonosporaceae</taxon>
        <taxon>Actinomadura</taxon>
    </lineage>
</organism>
<comment type="caution">
    <text evidence="2">The sequence shown here is derived from an EMBL/GenBank/DDBJ whole genome shotgun (WGS) entry which is preliminary data.</text>
</comment>
<keyword evidence="2" id="KW-0418">Kinase</keyword>
<sequence>MLPTTDHLGPLTEAQVQRALDRFGLGRLVSAEKAPHGGFGQNLFLTTERGGYVLRGRPHYRGQFEAERFYAEALRRHTRVPVPWPYLVDERADVFGWPYVLMPRLEGLHLSDGDTRSALDPAQRADVARALGETLAEMHTLTRDRPGRYHPVVRQVVPLEAPDASVWALPDPAPGPDAGGPYASWVTSRTLARLRTARRHRPSATTPDDLAWAGDLLSRSAPALSRPFRPCLVMEDFKEGNLVVVHRDGRWRVNGVFDLAQSYFGDGETDVARTLCAYLDEHPPTAAAFLDAHRAAAPPRPGFAERAGAYLLLDRALLWEFFQRRALRWWPETWTFRDWAGRYLSLMDEVL</sequence>
<dbReference type="PANTHER" id="PTHR21310">
    <property type="entry name" value="AMINOGLYCOSIDE PHOSPHOTRANSFERASE-RELATED-RELATED"/>
    <property type="match status" value="1"/>
</dbReference>
<dbReference type="InterPro" id="IPR011009">
    <property type="entry name" value="Kinase-like_dom_sf"/>
</dbReference>
<evidence type="ECO:0000259" key="1">
    <source>
        <dbReference type="Pfam" id="PF01636"/>
    </source>
</evidence>
<dbReference type="SUPFAM" id="SSF56112">
    <property type="entry name" value="Protein kinase-like (PK-like)"/>
    <property type="match status" value="1"/>
</dbReference>
<keyword evidence="3" id="KW-1185">Reference proteome</keyword>
<dbReference type="Pfam" id="PF01636">
    <property type="entry name" value="APH"/>
    <property type="match status" value="1"/>
</dbReference>
<dbReference type="Gene3D" id="3.30.200.20">
    <property type="entry name" value="Phosphorylase Kinase, domain 1"/>
    <property type="match status" value="1"/>
</dbReference>
<dbReference type="InterPro" id="IPR002575">
    <property type="entry name" value="Aminoglycoside_PTrfase"/>
</dbReference>
<dbReference type="AlphaFoldDB" id="A0A7W3LZP0"/>
<feature type="domain" description="Aminoglycoside phosphotransferase" evidence="1">
    <location>
        <begin position="36"/>
        <end position="296"/>
    </location>
</feature>
<proteinExistence type="predicted"/>
<dbReference type="Proteomes" id="UP000572680">
    <property type="component" value="Unassembled WGS sequence"/>
</dbReference>
<evidence type="ECO:0000313" key="2">
    <source>
        <dbReference type="EMBL" id="MBA8957305.1"/>
    </source>
</evidence>
<dbReference type="EMBL" id="JACJIA010000022">
    <property type="protein sequence ID" value="MBA8957305.1"/>
    <property type="molecule type" value="Genomic_DNA"/>
</dbReference>
<gene>
    <name evidence="2" type="ORF">HNR61_008998</name>
</gene>
<reference evidence="2 3" key="1">
    <citation type="submission" date="2020-08" db="EMBL/GenBank/DDBJ databases">
        <title>Genomic Encyclopedia of Type Strains, Phase IV (KMG-IV): sequencing the most valuable type-strain genomes for metagenomic binning, comparative biology and taxonomic classification.</title>
        <authorList>
            <person name="Goeker M."/>
        </authorList>
    </citation>
    <scope>NUCLEOTIDE SEQUENCE [LARGE SCALE GENOMIC DNA]</scope>
    <source>
        <strain evidence="2 3">DSM 44197</strain>
    </source>
</reference>
<keyword evidence="2" id="KW-0808">Transferase</keyword>